<accession>A0A101FYE7</accession>
<feature type="transmembrane region" description="Helical" evidence="6">
    <location>
        <begin position="349"/>
        <end position="373"/>
    </location>
</feature>
<keyword evidence="4 6" id="KW-1133">Transmembrane helix</keyword>
<dbReference type="PANTHER" id="PTHR43370:SF1">
    <property type="entry name" value="GUANOSINE ABC TRANSPORTER PERMEASE PROTEIN NUPQ"/>
    <property type="match status" value="1"/>
</dbReference>
<feature type="transmembrane region" description="Helical" evidence="6">
    <location>
        <begin position="67"/>
        <end position="88"/>
    </location>
</feature>
<evidence type="ECO:0000256" key="2">
    <source>
        <dbReference type="ARBA" id="ARBA00022475"/>
    </source>
</evidence>
<organism evidence="7 8">
    <name type="scientific">Anaerolinea thermophila</name>
    <dbReference type="NCBI Taxonomy" id="167964"/>
    <lineage>
        <taxon>Bacteria</taxon>
        <taxon>Bacillati</taxon>
        <taxon>Chloroflexota</taxon>
        <taxon>Anaerolineae</taxon>
        <taxon>Anaerolineales</taxon>
        <taxon>Anaerolineaceae</taxon>
        <taxon>Anaerolinea</taxon>
    </lineage>
</organism>
<dbReference type="InterPro" id="IPR001851">
    <property type="entry name" value="ABC_transp_permease"/>
</dbReference>
<evidence type="ECO:0000313" key="7">
    <source>
        <dbReference type="EMBL" id="KUK46730.1"/>
    </source>
</evidence>
<keyword evidence="3 6" id="KW-0812">Transmembrane</keyword>
<feature type="transmembrane region" description="Helical" evidence="6">
    <location>
        <begin position="21"/>
        <end position="41"/>
    </location>
</feature>
<dbReference type="Proteomes" id="UP000064249">
    <property type="component" value="Unassembled WGS sequence"/>
</dbReference>
<dbReference type="GO" id="GO:0005886">
    <property type="term" value="C:plasma membrane"/>
    <property type="evidence" value="ECO:0007669"/>
    <property type="project" value="UniProtKB-SubCell"/>
</dbReference>
<dbReference type="CDD" id="cd06580">
    <property type="entry name" value="TM_PBP1_transp_TpRbsC_like"/>
    <property type="match status" value="1"/>
</dbReference>
<name>A0A101FYE7_9CHLR</name>
<feature type="transmembrane region" description="Helical" evidence="6">
    <location>
        <begin position="268"/>
        <end position="285"/>
    </location>
</feature>
<keyword evidence="5 6" id="KW-0472">Membrane</keyword>
<dbReference type="Pfam" id="PF02653">
    <property type="entry name" value="BPD_transp_2"/>
    <property type="match status" value="1"/>
</dbReference>
<keyword evidence="2" id="KW-1003">Cell membrane</keyword>
<reference evidence="7 8" key="1">
    <citation type="journal article" date="2015" name="MBio">
        <title>Genome-Resolved Metagenomic Analysis Reveals Roles for Candidate Phyla and Other Microbial Community Members in Biogeochemical Transformations in Oil Reservoirs.</title>
        <authorList>
            <person name="Hu P."/>
            <person name="Tom L."/>
            <person name="Singh A."/>
            <person name="Thomas B.C."/>
            <person name="Baker B.J."/>
            <person name="Piceno Y.M."/>
            <person name="Andersen G.L."/>
            <person name="Banfield J.F."/>
        </authorList>
    </citation>
    <scope>NUCLEOTIDE SEQUENCE [LARGE SCALE GENOMIC DNA]</scope>
    <source>
        <strain evidence="7">46_16</strain>
    </source>
</reference>
<evidence type="ECO:0000256" key="6">
    <source>
        <dbReference type="SAM" id="Phobius"/>
    </source>
</evidence>
<feature type="transmembrane region" description="Helical" evidence="6">
    <location>
        <begin position="214"/>
        <end position="231"/>
    </location>
</feature>
<evidence type="ECO:0000256" key="1">
    <source>
        <dbReference type="ARBA" id="ARBA00004651"/>
    </source>
</evidence>
<dbReference type="AlphaFoldDB" id="A0A101FYE7"/>
<sequence length="429" mass="45984">MADTKSMQIENKQVDKKKTKSHRITFGIIYLVLAAFIWIVFVNGTDTSILTTFNMTPGGSSAYMDDWIFPTASTLSTLAFICAIAGAYQIIRGFGKFTNGILALVAGIFIFSFLSWASSGGSINLAGLLRVTVVRAVPLTLGAMAGMLCERSGTVNIAIEGMMLTSAFVSTVIASLTNLWIGMLAGVLTGGLIAWIHGVLTIKYKVDHTISGTVINIFATGITSFLSSKFLQKTDYQYLNEPGMFPQIDIPVLSKIPFVGPILFSHNMYVYAMFLLVPFLTVMLFSTRWGLRLRSVGEHPKAADTLGINVIKTRYMAVILGGMMAGFAGTYFTLGSSGRFDELLTAGRGFIALAAMLFGNYHPVGAMGAGLLFGFFDSLSAKASILKVPIPSDFLGMMPYLATIVVLAGVVGRSQAPAAAGKSYDKESL</sequence>
<evidence type="ECO:0000256" key="3">
    <source>
        <dbReference type="ARBA" id="ARBA00022692"/>
    </source>
</evidence>
<comment type="subcellular location">
    <subcellularLocation>
        <location evidence="1">Cell membrane</location>
        <topology evidence="1">Multi-pass membrane protein</topology>
    </subcellularLocation>
</comment>
<evidence type="ECO:0000256" key="4">
    <source>
        <dbReference type="ARBA" id="ARBA00022989"/>
    </source>
</evidence>
<dbReference type="EMBL" id="LGFU01000010">
    <property type="protein sequence ID" value="KUK46730.1"/>
    <property type="molecule type" value="Genomic_DNA"/>
</dbReference>
<evidence type="ECO:0000256" key="5">
    <source>
        <dbReference type="ARBA" id="ARBA00023136"/>
    </source>
</evidence>
<feature type="transmembrane region" description="Helical" evidence="6">
    <location>
        <begin position="100"/>
        <end position="119"/>
    </location>
</feature>
<protein>
    <submittedName>
        <fullName evidence="7">Putative ABC transporter permease protein</fullName>
    </submittedName>
</protein>
<proteinExistence type="predicted"/>
<comment type="caution">
    <text evidence="7">The sequence shown here is derived from an EMBL/GenBank/DDBJ whole genome shotgun (WGS) entry which is preliminary data.</text>
</comment>
<feature type="transmembrane region" description="Helical" evidence="6">
    <location>
        <begin position="155"/>
        <end position="174"/>
    </location>
</feature>
<feature type="transmembrane region" description="Helical" evidence="6">
    <location>
        <begin position="394"/>
        <end position="412"/>
    </location>
</feature>
<evidence type="ECO:0000313" key="8">
    <source>
        <dbReference type="Proteomes" id="UP000064249"/>
    </source>
</evidence>
<dbReference type="GO" id="GO:0022857">
    <property type="term" value="F:transmembrane transporter activity"/>
    <property type="evidence" value="ECO:0007669"/>
    <property type="project" value="InterPro"/>
</dbReference>
<gene>
    <name evidence="7" type="ORF">XD73_0396</name>
</gene>
<dbReference type="PANTHER" id="PTHR43370">
    <property type="entry name" value="SUGAR ABC TRANSPORTER INTEGRAL MEMBRANE PROTEIN-RELATED"/>
    <property type="match status" value="1"/>
</dbReference>
<feature type="transmembrane region" description="Helical" evidence="6">
    <location>
        <begin position="180"/>
        <end position="202"/>
    </location>
</feature>
<feature type="transmembrane region" description="Helical" evidence="6">
    <location>
        <begin position="125"/>
        <end position="148"/>
    </location>
</feature>
<feature type="transmembrane region" description="Helical" evidence="6">
    <location>
        <begin position="315"/>
        <end position="334"/>
    </location>
</feature>